<evidence type="ECO:0000313" key="1">
    <source>
        <dbReference type="EMBL" id="KAJ7665640.1"/>
    </source>
</evidence>
<name>A0AAD7CVU0_MYCRO</name>
<protein>
    <submittedName>
        <fullName evidence="1">Uncharacterized protein</fullName>
    </submittedName>
</protein>
<dbReference type="Proteomes" id="UP001221757">
    <property type="component" value="Unassembled WGS sequence"/>
</dbReference>
<keyword evidence="2" id="KW-1185">Reference proteome</keyword>
<reference evidence="1" key="1">
    <citation type="submission" date="2023-03" db="EMBL/GenBank/DDBJ databases">
        <title>Massive genome expansion in bonnet fungi (Mycena s.s.) driven by repeated elements and novel gene families across ecological guilds.</title>
        <authorList>
            <consortium name="Lawrence Berkeley National Laboratory"/>
            <person name="Harder C.B."/>
            <person name="Miyauchi S."/>
            <person name="Viragh M."/>
            <person name="Kuo A."/>
            <person name="Thoen E."/>
            <person name="Andreopoulos B."/>
            <person name="Lu D."/>
            <person name="Skrede I."/>
            <person name="Drula E."/>
            <person name="Henrissat B."/>
            <person name="Morin E."/>
            <person name="Kohler A."/>
            <person name="Barry K."/>
            <person name="LaButti K."/>
            <person name="Morin E."/>
            <person name="Salamov A."/>
            <person name="Lipzen A."/>
            <person name="Mereny Z."/>
            <person name="Hegedus B."/>
            <person name="Baldrian P."/>
            <person name="Stursova M."/>
            <person name="Weitz H."/>
            <person name="Taylor A."/>
            <person name="Grigoriev I.V."/>
            <person name="Nagy L.G."/>
            <person name="Martin F."/>
            <person name="Kauserud H."/>
        </authorList>
    </citation>
    <scope>NUCLEOTIDE SEQUENCE</scope>
    <source>
        <strain evidence="1">CBHHK067</strain>
    </source>
</reference>
<evidence type="ECO:0000313" key="2">
    <source>
        <dbReference type="Proteomes" id="UP001221757"/>
    </source>
</evidence>
<gene>
    <name evidence="1" type="ORF">B0H17DRAFT_1143313</name>
</gene>
<proteinExistence type="predicted"/>
<accession>A0AAD7CVU0</accession>
<dbReference type="EMBL" id="JARKIE010000214">
    <property type="protein sequence ID" value="KAJ7665640.1"/>
    <property type="molecule type" value="Genomic_DNA"/>
</dbReference>
<comment type="caution">
    <text evidence="1">The sequence shown here is derived from an EMBL/GenBank/DDBJ whole genome shotgun (WGS) entry which is preliminary data.</text>
</comment>
<sequence>MLSEADQVIDMRAWETIGAWKVGITKLSIMEMKTEKSLRAKVCKELLKVWKQSKPVNNADVVQEVQRQKAMRLELQRARETVRAKKEEEKARKKQKGKRLQHIGMVLHEQGIERLDLSDSVSPDDHQRCLWGPVTCRTMAIMMARYSSPHNRAARILLP</sequence>
<dbReference type="AlphaFoldDB" id="A0AAD7CVU0"/>
<organism evidence="1 2">
    <name type="scientific">Mycena rosella</name>
    <name type="common">Pink bonnet</name>
    <name type="synonym">Agaricus rosellus</name>
    <dbReference type="NCBI Taxonomy" id="1033263"/>
    <lineage>
        <taxon>Eukaryota</taxon>
        <taxon>Fungi</taxon>
        <taxon>Dikarya</taxon>
        <taxon>Basidiomycota</taxon>
        <taxon>Agaricomycotina</taxon>
        <taxon>Agaricomycetes</taxon>
        <taxon>Agaricomycetidae</taxon>
        <taxon>Agaricales</taxon>
        <taxon>Marasmiineae</taxon>
        <taxon>Mycenaceae</taxon>
        <taxon>Mycena</taxon>
    </lineage>
</organism>